<dbReference type="Proteomes" id="UP001154282">
    <property type="component" value="Unassembled WGS sequence"/>
</dbReference>
<keyword evidence="1" id="KW-0812">Transmembrane</keyword>
<dbReference type="EMBL" id="CAMGYJ010000002">
    <property type="protein sequence ID" value="CAI0376878.1"/>
    <property type="molecule type" value="Genomic_DNA"/>
</dbReference>
<comment type="caution">
    <text evidence="2">The sequence shown here is derived from an EMBL/GenBank/DDBJ whole genome shotgun (WGS) entry which is preliminary data.</text>
</comment>
<sequence>MFQLIARGSVLLHLIDIPVEHATGYHVWLGHVTNSPYSSSLSMASFMSSDGLFRASFWRRRWNFELFLYTHQLYIVFVIFLAFHVAISSSALLLVGYFSSCWIDS</sequence>
<reference evidence="2" key="1">
    <citation type="submission" date="2022-08" db="EMBL/GenBank/DDBJ databases">
        <authorList>
            <person name="Gutierrez-Valencia J."/>
        </authorList>
    </citation>
    <scope>NUCLEOTIDE SEQUENCE</scope>
</reference>
<accession>A0AAV0GWZ3</accession>
<evidence type="ECO:0000313" key="2">
    <source>
        <dbReference type="EMBL" id="CAI0376878.1"/>
    </source>
</evidence>
<evidence type="ECO:0000313" key="3">
    <source>
        <dbReference type="Proteomes" id="UP001154282"/>
    </source>
</evidence>
<keyword evidence="1" id="KW-0472">Membrane</keyword>
<name>A0AAV0GWZ3_9ROSI</name>
<organism evidence="2 3">
    <name type="scientific">Linum tenue</name>
    <dbReference type="NCBI Taxonomy" id="586396"/>
    <lineage>
        <taxon>Eukaryota</taxon>
        <taxon>Viridiplantae</taxon>
        <taxon>Streptophyta</taxon>
        <taxon>Embryophyta</taxon>
        <taxon>Tracheophyta</taxon>
        <taxon>Spermatophyta</taxon>
        <taxon>Magnoliopsida</taxon>
        <taxon>eudicotyledons</taxon>
        <taxon>Gunneridae</taxon>
        <taxon>Pentapetalae</taxon>
        <taxon>rosids</taxon>
        <taxon>fabids</taxon>
        <taxon>Malpighiales</taxon>
        <taxon>Linaceae</taxon>
        <taxon>Linum</taxon>
    </lineage>
</organism>
<protein>
    <recommendedName>
        <fullName evidence="4">Ferric oxidoreductase domain-containing protein</fullName>
    </recommendedName>
</protein>
<keyword evidence="1" id="KW-1133">Transmembrane helix</keyword>
<evidence type="ECO:0000256" key="1">
    <source>
        <dbReference type="SAM" id="Phobius"/>
    </source>
</evidence>
<proteinExistence type="predicted"/>
<gene>
    <name evidence="2" type="ORF">LITE_LOCUS1207</name>
</gene>
<keyword evidence="3" id="KW-1185">Reference proteome</keyword>
<dbReference type="AlphaFoldDB" id="A0AAV0GWZ3"/>
<feature type="transmembrane region" description="Helical" evidence="1">
    <location>
        <begin position="73"/>
        <end position="98"/>
    </location>
</feature>
<evidence type="ECO:0008006" key="4">
    <source>
        <dbReference type="Google" id="ProtNLM"/>
    </source>
</evidence>